<dbReference type="InterPro" id="IPR005074">
    <property type="entry name" value="Peptidase_C39"/>
</dbReference>
<evidence type="ECO:0000313" key="3">
    <source>
        <dbReference type="Proteomes" id="UP000700059"/>
    </source>
</evidence>
<gene>
    <name evidence="2" type="ORF">K4G57_03340</name>
</gene>
<protein>
    <submittedName>
        <fullName evidence="2">Peptidase C39</fullName>
    </submittedName>
</protein>
<accession>A0ABS7JM82</accession>
<name>A0ABS7JM82_9HELI</name>
<sequence length="197" mass="23031">MAEILKILLIFFIAPSLKADFIVKSYQELKNQSVVRQTYEQSCGASSLATLINLIDSQKLSELDLLNIMNEKELYTDMVSFADLERAVMRLNFKSDSFRIDRLVLNKLTNIPLLVKIENDPRYPHFVVIINYWGDFIKVFDPNFGEYISTKKEFFSVWDKDNQGGYVLVVVPKKEFKGFDFNLPKKLDFEKRVFGRF</sequence>
<dbReference type="Proteomes" id="UP000700059">
    <property type="component" value="Unassembled WGS sequence"/>
</dbReference>
<dbReference type="Pfam" id="PF03412">
    <property type="entry name" value="Peptidase_C39"/>
    <property type="match status" value="1"/>
</dbReference>
<dbReference type="RefSeq" id="WP_221531763.1">
    <property type="nucleotide sequence ID" value="NZ_JAIGYP010000003.1"/>
</dbReference>
<comment type="caution">
    <text evidence="2">The sequence shown here is derived from an EMBL/GenBank/DDBJ whole genome shotgun (WGS) entry which is preliminary data.</text>
</comment>
<dbReference type="PROSITE" id="PS50990">
    <property type="entry name" value="PEPTIDASE_C39"/>
    <property type="match status" value="1"/>
</dbReference>
<organism evidence="2 3">
    <name type="scientific">Helicobacter turcicus</name>
    <dbReference type="NCBI Taxonomy" id="2867412"/>
    <lineage>
        <taxon>Bacteria</taxon>
        <taxon>Pseudomonadati</taxon>
        <taxon>Campylobacterota</taxon>
        <taxon>Epsilonproteobacteria</taxon>
        <taxon>Campylobacterales</taxon>
        <taxon>Helicobacteraceae</taxon>
        <taxon>Helicobacter</taxon>
    </lineage>
</organism>
<evidence type="ECO:0000259" key="1">
    <source>
        <dbReference type="PROSITE" id="PS50990"/>
    </source>
</evidence>
<evidence type="ECO:0000313" key="2">
    <source>
        <dbReference type="EMBL" id="MBX7490502.1"/>
    </source>
</evidence>
<feature type="domain" description="Peptidase C39" evidence="1">
    <location>
        <begin position="37"/>
        <end position="165"/>
    </location>
</feature>
<dbReference type="EMBL" id="JAIGYQ010000003">
    <property type="protein sequence ID" value="MBX7490502.1"/>
    <property type="molecule type" value="Genomic_DNA"/>
</dbReference>
<keyword evidence="3" id="KW-1185">Reference proteome</keyword>
<reference evidence="2 3" key="1">
    <citation type="submission" date="2021-08" db="EMBL/GenBank/DDBJ databases">
        <title>Helicobacter spp. isolated from feces of Anatolian Ground Squirrel (Spermophilus xanthoprymnus) in Turkey.</title>
        <authorList>
            <person name="Aydin F."/>
            <person name="Abay S."/>
            <person name="Kayman T."/>
            <person name="Karakaya E."/>
            <person name="Saticioglu I.B."/>
        </authorList>
    </citation>
    <scope>NUCLEOTIDE SEQUENCE [LARGE SCALE GENOMIC DNA]</scope>
    <source>
        <strain evidence="2 3">Faydin-H70</strain>
    </source>
</reference>
<dbReference type="Gene3D" id="3.90.70.10">
    <property type="entry name" value="Cysteine proteinases"/>
    <property type="match status" value="1"/>
</dbReference>
<proteinExistence type="predicted"/>